<dbReference type="Gene3D" id="3.40.50.300">
    <property type="entry name" value="P-loop containing nucleotide triphosphate hydrolases"/>
    <property type="match status" value="1"/>
</dbReference>
<protein>
    <submittedName>
        <fullName evidence="8">ABC transporter</fullName>
    </submittedName>
</protein>
<feature type="domain" description="ABC transporter" evidence="7">
    <location>
        <begin position="4"/>
        <end position="234"/>
    </location>
</feature>
<keyword evidence="5" id="KW-0067">ATP-binding</keyword>
<dbReference type="PROSITE" id="PS50893">
    <property type="entry name" value="ABC_TRANSPORTER_2"/>
    <property type="match status" value="1"/>
</dbReference>
<evidence type="ECO:0000256" key="6">
    <source>
        <dbReference type="SAM" id="Coils"/>
    </source>
</evidence>
<gene>
    <name evidence="8" type="ordered locus">Dshi_2667</name>
</gene>
<dbReference type="KEGG" id="dsh:Dshi_2667"/>
<keyword evidence="4" id="KW-0547">Nucleotide-binding</keyword>
<keyword evidence="6" id="KW-0175">Coiled coil</keyword>
<accession>A8LI66</accession>
<dbReference type="PANTHER" id="PTHR42711:SF5">
    <property type="entry name" value="ABC TRANSPORTER ATP-BINDING PROTEIN NATA"/>
    <property type="match status" value="1"/>
</dbReference>
<dbReference type="InterPro" id="IPR022467">
    <property type="entry name" value="ABC_transprt_ATP-bd_su_PQQ"/>
</dbReference>
<dbReference type="InterPro" id="IPR003439">
    <property type="entry name" value="ABC_transporter-like_ATP-bd"/>
</dbReference>
<dbReference type="HOGENOM" id="CLU_000604_1_2_5"/>
<evidence type="ECO:0000256" key="5">
    <source>
        <dbReference type="ARBA" id="ARBA00022840"/>
    </source>
</evidence>
<evidence type="ECO:0000256" key="4">
    <source>
        <dbReference type="ARBA" id="ARBA00022741"/>
    </source>
</evidence>
<keyword evidence="3" id="KW-0536">Nodulation</keyword>
<dbReference type="eggNOG" id="COG1131">
    <property type="taxonomic scope" value="Bacteria"/>
</dbReference>
<dbReference type="GO" id="GO:0005524">
    <property type="term" value="F:ATP binding"/>
    <property type="evidence" value="ECO:0007669"/>
    <property type="project" value="UniProtKB-KW"/>
</dbReference>
<evidence type="ECO:0000256" key="1">
    <source>
        <dbReference type="ARBA" id="ARBA00005417"/>
    </source>
</evidence>
<keyword evidence="9" id="KW-1185">Reference proteome</keyword>
<dbReference type="RefSeq" id="WP_012179328.1">
    <property type="nucleotide sequence ID" value="NC_009952.1"/>
</dbReference>
<sequence length="239" mass="25788">MTGLSVRNLSFSYGSRRALSDVSFDIPQGAFCALLGPNGAGKSTLFGLLTRLFTSPEGTITVAGHELRKTPRAALAEIGVVFQQSTLDVSLSVERNLKYFAALHGLAGAEAARRIDAALDRLDMAERRRETVRDLNGGHRRRTEIARALIHSPSVLLLDEPTVGLDAASRAAITAHVHDLAAETGLTVLWATHLTDEIRDTDQLLILHKGEIRADGTAAEIRGNTPLTEHFLRVTAQPA</sequence>
<dbReference type="InterPro" id="IPR003593">
    <property type="entry name" value="AAA+_ATPase"/>
</dbReference>
<dbReference type="Proteomes" id="UP000006833">
    <property type="component" value="Chromosome"/>
</dbReference>
<dbReference type="GO" id="GO:0016887">
    <property type="term" value="F:ATP hydrolysis activity"/>
    <property type="evidence" value="ECO:0007669"/>
    <property type="project" value="InterPro"/>
</dbReference>
<evidence type="ECO:0000256" key="2">
    <source>
        <dbReference type="ARBA" id="ARBA00022448"/>
    </source>
</evidence>
<evidence type="ECO:0000313" key="9">
    <source>
        <dbReference type="Proteomes" id="UP000006833"/>
    </source>
</evidence>
<feature type="coiled-coil region" evidence="6">
    <location>
        <begin position="108"/>
        <end position="135"/>
    </location>
</feature>
<comment type="similarity">
    <text evidence="1">Belongs to the ABC transporter superfamily.</text>
</comment>
<organism evidence="8 9">
    <name type="scientific">Dinoroseobacter shibae (strain DSM 16493 / NCIMB 14021 / DFL 12)</name>
    <dbReference type="NCBI Taxonomy" id="398580"/>
    <lineage>
        <taxon>Bacteria</taxon>
        <taxon>Pseudomonadati</taxon>
        <taxon>Pseudomonadota</taxon>
        <taxon>Alphaproteobacteria</taxon>
        <taxon>Rhodobacterales</taxon>
        <taxon>Roseobacteraceae</taxon>
        <taxon>Dinoroseobacter</taxon>
    </lineage>
</organism>
<dbReference type="OrthoDB" id="9778547at2"/>
<dbReference type="EMBL" id="CP000830">
    <property type="protein sequence ID" value="ABV94400.1"/>
    <property type="molecule type" value="Genomic_DNA"/>
</dbReference>
<dbReference type="SMART" id="SM00382">
    <property type="entry name" value="AAA"/>
    <property type="match status" value="1"/>
</dbReference>
<reference evidence="9" key="1">
    <citation type="journal article" date="2010" name="ISME J.">
        <title>The complete genome sequence of the algal symbiont Dinoroseobacter shibae: a hitchhiker's guide to life in the sea.</title>
        <authorList>
            <person name="Wagner-Dobler I."/>
            <person name="Ballhausen B."/>
            <person name="Berger M."/>
            <person name="Brinkhoff T."/>
            <person name="Buchholz I."/>
            <person name="Bunk B."/>
            <person name="Cypionka H."/>
            <person name="Daniel R."/>
            <person name="Drepper T."/>
            <person name="Gerdts G."/>
            <person name="Hahnke S."/>
            <person name="Han C."/>
            <person name="Jahn D."/>
            <person name="Kalhoefer D."/>
            <person name="Kiss H."/>
            <person name="Klenk H.P."/>
            <person name="Kyrpides N."/>
            <person name="Liebl W."/>
            <person name="Liesegang H."/>
            <person name="Meincke L."/>
            <person name="Pati A."/>
            <person name="Petersen J."/>
            <person name="Piekarski T."/>
            <person name="Pommerenke C."/>
            <person name="Pradella S."/>
            <person name="Pukall R."/>
            <person name="Rabus R."/>
            <person name="Stackebrandt E."/>
            <person name="Thole S."/>
            <person name="Thompson L."/>
            <person name="Tielen P."/>
            <person name="Tomasch J."/>
            <person name="von Jan M."/>
            <person name="Wanphrut N."/>
            <person name="Wichels A."/>
            <person name="Zech H."/>
            <person name="Simon M."/>
        </authorList>
    </citation>
    <scope>NUCLEOTIDE SEQUENCE [LARGE SCALE GENOMIC DNA]</scope>
    <source>
        <strain evidence="9">DSM 16493 / NCIMB 14021 / DFL 12</strain>
    </source>
</reference>
<dbReference type="STRING" id="398580.Dshi_2667"/>
<keyword evidence="2" id="KW-0813">Transport</keyword>
<dbReference type="PANTHER" id="PTHR42711">
    <property type="entry name" value="ABC TRANSPORTER ATP-BINDING PROTEIN"/>
    <property type="match status" value="1"/>
</dbReference>
<dbReference type="InterPro" id="IPR050763">
    <property type="entry name" value="ABC_transporter_ATP-binding"/>
</dbReference>
<proteinExistence type="inferred from homology"/>
<dbReference type="AlphaFoldDB" id="A8LI66"/>
<dbReference type="InterPro" id="IPR027417">
    <property type="entry name" value="P-loop_NTPase"/>
</dbReference>
<dbReference type="NCBIfam" id="TIGR03864">
    <property type="entry name" value="PQQ_ABC_ATP"/>
    <property type="match status" value="1"/>
</dbReference>
<name>A8LI66_DINSH</name>
<dbReference type="SUPFAM" id="SSF52540">
    <property type="entry name" value="P-loop containing nucleoside triphosphate hydrolases"/>
    <property type="match status" value="1"/>
</dbReference>
<evidence type="ECO:0000313" key="8">
    <source>
        <dbReference type="EMBL" id="ABV94400.1"/>
    </source>
</evidence>
<evidence type="ECO:0000256" key="3">
    <source>
        <dbReference type="ARBA" id="ARBA00022458"/>
    </source>
</evidence>
<evidence type="ECO:0000259" key="7">
    <source>
        <dbReference type="PROSITE" id="PS50893"/>
    </source>
</evidence>
<dbReference type="Pfam" id="PF00005">
    <property type="entry name" value="ABC_tran"/>
    <property type="match status" value="1"/>
</dbReference>